<protein>
    <submittedName>
        <fullName evidence="2">Uncharacterized protein</fullName>
    </submittedName>
</protein>
<dbReference type="Proteomes" id="UP000477680">
    <property type="component" value="Chromosome"/>
</dbReference>
<evidence type="ECO:0000313" key="2">
    <source>
        <dbReference type="EMBL" id="QIB67164.1"/>
    </source>
</evidence>
<evidence type="ECO:0000313" key="3">
    <source>
        <dbReference type="Proteomes" id="UP000477680"/>
    </source>
</evidence>
<sequence>MTRAVDRTIRLERPELIKGAEEESAAATDTAAATAAATAATKAAEKTVSQRKANAAAAAAQPTRAGGKPNAQEDAGTLKLDTLTEEEFDALPESTLAKLRGDDLL</sequence>
<proteinExistence type="predicted"/>
<evidence type="ECO:0000256" key="1">
    <source>
        <dbReference type="SAM" id="MobiDB-lite"/>
    </source>
</evidence>
<accession>A0A6C0UB28</accession>
<gene>
    <name evidence="2" type="ORF">G3T16_18910</name>
</gene>
<reference evidence="2 3" key="1">
    <citation type="submission" date="2020-02" db="EMBL/GenBank/DDBJ databases">
        <title>Genome sequencing for Kineobactrum sp. M2.</title>
        <authorList>
            <person name="Park S.-J."/>
        </authorList>
    </citation>
    <scope>NUCLEOTIDE SEQUENCE [LARGE SCALE GENOMIC DNA]</scope>
    <source>
        <strain evidence="2 3">M2</strain>
    </source>
</reference>
<name>A0A6C0UB28_9GAMM</name>
<keyword evidence="3" id="KW-1185">Reference proteome</keyword>
<dbReference type="RefSeq" id="WP_163496591.1">
    <property type="nucleotide sequence ID" value="NZ_CP048711.1"/>
</dbReference>
<organism evidence="2 3">
    <name type="scientific">Kineobactrum salinum</name>
    <dbReference type="NCBI Taxonomy" id="2708301"/>
    <lineage>
        <taxon>Bacteria</taxon>
        <taxon>Pseudomonadati</taxon>
        <taxon>Pseudomonadota</taxon>
        <taxon>Gammaproteobacteria</taxon>
        <taxon>Cellvibrionales</taxon>
        <taxon>Halieaceae</taxon>
        <taxon>Kineobactrum</taxon>
    </lineage>
</organism>
<dbReference type="KEGG" id="kim:G3T16_18910"/>
<feature type="region of interest" description="Disordered" evidence="1">
    <location>
        <begin position="48"/>
        <end position="78"/>
    </location>
</feature>
<dbReference type="AlphaFoldDB" id="A0A6C0UB28"/>
<dbReference type="EMBL" id="CP048711">
    <property type="protein sequence ID" value="QIB67164.1"/>
    <property type="molecule type" value="Genomic_DNA"/>
</dbReference>